<dbReference type="Gramene" id="RZC62762">
    <property type="protein sequence ID" value="RZC62762"/>
    <property type="gene ID" value="C5167_024530"/>
</dbReference>
<dbReference type="GO" id="GO:1990904">
    <property type="term" value="C:ribonucleoprotein complex"/>
    <property type="evidence" value="ECO:0007669"/>
    <property type="project" value="TreeGrafter"/>
</dbReference>
<dbReference type="AlphaFoldDB" id="A0A4Y7JRV6"/>
<dbReference type="PANTHER" id="PTHR42908">
    <property type="entry name" value="TRANSLATION ELONGATION FACTOR-RELATED"/>
    <property type="match status" value="1"/>
</dbReference>
<evidence type="ECO:0000313" key="4">
    <source>
        <dbReference type="Proteomes" id="UP000316621"/>
    </source>
</evidence>
<evidence type="ECO:0000256" key="1">
    <source>
        <dbReference type="ARBA" id="ARBA00022741"/>
    </source>
</evidence>
<dbReference type="Gene3D" id="3.30.70.870">
    <property type="entry name" value="Elongation Factor G (Translational Gtpase), domain 3"/>
    <property type="match status" value="1"/>
</dbReference>
<dbReference type="GO" id="GO:0043022">
    <property type="term" value="F:ribosome binding"/>
    <property type="evidence" value="ECO:0007669"/>
    <property type="project" value="TreeGrafter"/>
</dbReference>
<dbReference type="InterPro" id="IPR035647">
    <property type="entry name" value="EFG_III/V"/>
</dbReference>
<keyword evidence="2" id="KW-0342">GTP-binding</keyword>
<evidence type="ECO:0000256" key="2">
    <source>
        <dbReference type="ARBA" id="ARBA00023134"/>
    </source>
</evidence>
<dbReference type="GO" id="GO:0005525">
    <property type="term" value="F:GTP binding"/>
    <property type="evidence" value="ECO:0007669"/>
    <property type="project" value="UniProtKB-KW"/>
</dbReference>
<dbReference type="SUPFAM" id="SSF54980">
    <property type="entry name" value="EF-G C-terminal domain-like"/>
    <property type="match status" value="1"/>
</dbReference>
<gene>
    <name evidence="3" type="ORF">C5167_024530</name>
</gene>
<keyword evidence="4" id="KW-1185">Reference proteome</keyword>
<dbReference type="GO" id="GO:0005829">
    <property type="term" value="C:cytosol"/>
    <property type="evidence" value="ECO:0007669"/>
    <property type="project" value="TreeGrafter"/>
</dbReference>
<dbReference type="Proteomes" id="UP000316621">
    <property type="component" value="Chromosome 5"/>
</dbReference>
<protein>
    <submittedName>
        <fullName evidence="3">Uncharacterized protein</fullName>
    </submittedName>
</protein>
<dbReference type="GO" id="GO:0003924">
    <property type="term" value="F:GTPase activity"/>
    <property type="evidence" value="ECO:0007669"/>
    <property type="project" value="TreeGrafter"/>
</dbReference>
<sequence>MMMKRNKRRTEKGFWLSDEVSISPFVHVAVQCKVAFDLPKLVEGLKRLSNSDLMVVCTVEDSGEHIVADLHEDDFMGGARIVKYDPAVSFCETVLERSSCKEDLVLRPQRHWSNLGCTTKNASNAFRTNIEEGLAEIEKNAAAEKHFQVYQCQCLLQLP</sequence>
<dbReference type="EMBL" id="CM010719">
    <property type="protein sequence ID" value="RZC62762.1"/>
    <property type="molecule type" value="Genomic_DNA"/>
</dbReference>
<proteinExistence type="predicted"/>
<reference evidence="3 4" key="1">
    <citation type="journal article" date="2018" name="Science">
        <title>The opium poppy genome and morphinan production.</title>
        <authorList>
            <person name="Guo L."/>
            <person name="Winzer T."/>
            <person name="Yang X."/>
            <person name="Li Y."/>
            <person name="Ning Z."/>
            <person name="He Z."/>
            <person name="Teodor R."/>
            <person name="Lu Y."/>
            <person name="Bowser T.A."/>
            <person name="Graham I.A."/>
            <person name="Ye K."/>
        </authorList>
    </citation>
    <scope>NUCLEOTIDE SEQUENCE [LARGE SCALE GENOMIC DNA]</scope>
    <source>
        <strain evidence="4">cv. HN1</strain>
        <tissue evidence="3">Leaves</tissue>
    </source>
</reference>
<dbReference type="FunFam" id="3.30.70.870:FF:000002">
    <property type="entry name" value="Translation elongation factor 2"/>
    <property type="match status" value="1"/>
</dbReference>
<evidence type="ECO:0000313" key="3">
    <source>
        <dbReference type="EMBL" id="RZC62762.1"/>
    </source>
</evidence>
<dbReference type="STRING" id="3469.A0A4Y7JRV6"/>
<keyword evidence="1" id="KW-0547">Nucleotide-binding</keyword>
<organism evidence="3 4">
    <name type="scientific">Papaver somniferum</name>
    <name type="common">Opium poppy</name>
    <dbReference type="NCBI Taxonomy" id="3469"/>
    <lineage>
        <taxon>Eukaryota</taxon>
        <taxon>Viridiplantae</taxon>
        <taxon>Streptophyta</taxon>
        <taxon>Embryophyta</taxon>
        <taxon>Tracheophyta</taxon>
        <taxon>Spermatophyta</taxon>
        <taxon>Magnoliopsida</taxon>
        <taxon>Ranunculales</taxon>
        <taxon>Papaveraceae</taxon>
        <taxon>Papaveroideae</taxon>
        <taxon>Papaver</taxon>
    </lineage>
</organism>
<name>A0A4Y7JRV6_PAPSO</name>
<dbReference type="PANTHER" id="PTHR42908:SF42">
    <property type="entry name" value="ELONGATION FACTOR 2-RELATED"/>
    <property type="match status" value="1"/>
</dbReference>
<accession>A0A4Y7JRV6</accession>
<dbReference type="GO" id="GO:0003746">
    <property type="term" value="F:translation elongation factor activity"/>
    <property type="evidence" value="ECO:0007669"/>
    <property type="project" value="TreeGrafter"/>
</dbReference>